<comment type="caution">
    <text evidence="2">The sequence shown here is derived from an EMBL/GenBank/DDBJ whole genome shotgun (WGS) entry which is preliminary data.</text>
</comment>
<accession>H8FWY7</accession>
<evidence type="ECO:0000313" key="2">
    <source>
        <dbReference type="EMBL" id="CCG42875.1"/>
    </source>
</evidence>
<evidence type="ECO:0000313" key="3">
    <source>
        <dbReference type="Proteomes" id="UP000004169"/>
    </source>
</evidence>
<sequence length="142" mass="14875">MTDSSPDAATLARRYLDLWQQQVAALSSDPAMAEAVARGVAMMTSCATAMVEAAGLGGTTTNPNNDKARTDESAASPTSQPGSVTRPQDRPAPVAAPPADPSCDPVRLALRLAALEERVVVLEAAFGRTGERSEGKPRRRRS</sequence>
<organism evidence="2 3">
    <name type="scientific">Magnetospirillum molischianum DSM 120</name>
    <dbReference type="NCBI Taxonomy" id="1150626"/>
    <lineage>
        <taxon>Bacteria</taxon>
        <taxon>Pseudomonadati</taxon>
        <taxon>Pseudomonadota</taxon>
        <taxon>Alphaproteobacteria</taxon>
        <taxon>Rhodospirillales</taxon>
        <taxon>Rhodospirillaceae</taxon>
        <taxon>Magnetospirillum</taxon>
    </lineage>
</organism>
<proteinExistence type="predicted"/>
<reference evidence="2 3" key="1">
    <citation type="journal article" date="2012" name="J. Bacteriol.">
        <title>Draft Genome Sequence of the Purple Photosynthetic Bacterium Phaeospirillum molischianum DSM120, a Particularly Versatile Bacterium.</title>
        <authorList>
            <person name="Duquesne K."/>
            <person name="Prima V."/>
            <person name="Ji B."/>
            <person name="Rouy Z."/>
            <person name="Medigue C."/>
            <person name="Talla E."/>
            <person name="Sturgis J.N."/>
        </authorList>
    </citation>
    <scope>NUCLEOTIDE SEQUENCE [LARGE SCALE GENOMIC DNA]</scope>
    <source>
        <strain evidence="3">DSM120</strain>
    </source>
</reference>
<gene>
    <name evidence="2" type="ORF">PHAMO_50020</name>
</gene>
<dbReference type="STRING" id="1150626.PHAMO_50020"/>
<name>H8FWY7_MAGML</name>
<feature type="region of interest" description="Disordered" evidence="1">
    <location>
        <begin position="55"/>
        <end position="103"/>
    </location>
</feature>
<feature type="compositionally biased region" description="Polar residues" evidence="1">
    <location>
        <begin position="73"/>
        <end position="86"/>
    </location>
</feature>
<dbReference type="AlphaFoldDB" id="H8FWY7"/>
<evidence type="ECO:0000256" key="1">
    <source>
        <dbReference type="SAM" id="MobiDB-lite"/>
    </source>
</evidence>
<dbReference type="Proteomes" id="UP000004169">
    <property type="component" value="Unassembled WGS sequence"/>
</dbReference>
<keyword evidence="3" id="KW-1185">Reference proteome</keyword>
<dbReference type="EMBL" id="CAHP01000045">
    <property type="protein sequence ID" value="CCG42875.1"/>
    <property type="molecule type" value="Genomic_DNA"/>
</dbReference>
<protein>
    <submittedName>
        <fullName evidence="2">Uncharacterized protein</fullName>
    </submittedName>
</protein>